<name>A0A1Y6BJT3_9NEIS</name>
<dbReference type="AlphaFoldDB" id="A0A1Y6BJT3"/>
<accession>A0A1Y6BJT3</accession>
<dbReference type="RefSeq" id="WP_085275777.1">
    <property type="nucleotide sequence ID" value="NZ_FXAG01000006.1"/>
</dbReference>
<sequence>MKDIEDALEAYLNLIHRKGATEQVVSERRQLLKKLTSLLDGHPKDIELFRQAVDVYLERCPHEDRVTALTCAREYYYFWLGDIKKLAELTSRSGFTIHNPRMDIAASLDELLQRMQKAGFDRFPPSLEIYLGKLFEGGMKERQIAPREQILKAMLYLLDGQPYKPENYRIVVDAMLLQLKFDDNESRVAFLQLAREYFYYWLSFPPAAERSTMMTPF</sequence>
<evidence type="ECO:0000313" key="2">
    <source>
        <dbReference type="Proteomes" id="UP000192920"/>
    </source>
</evidence>
<organism evidence="1 2">
    <name type="scientific">Pseudogulbenkiania subflava DSM 22618</name>
    <dbReference type="NCBI Taxonomy" id="1123014"/>
    <lineage>
        <taxon>Bacteria</taxon>
        <taxon>Pseudomonadati</taxon>
        <taxon>Pseudomonadota</taxon>
        <taxon>Betaproteobacteria</taxon>
        <taxon>Neisseriales</taxon>
        <taxon>Chromobacteriaceae</taxon>
        <taxon>Pseudogulbenkiania</taxon>
    </lineage>
</organism>
<protein>
    <submittedName>
        <fullName evidence="1">Uncharacterized protein</fullName>
    </submittedName>
</protein>
<dbReference type="Proteomes" id="UP000192920">
    <property type="component" value="Unassembled WGS sequence"/>
</dbReference>
<dbReference type="EMBL" id="FXAG01000006">
    <property type="protein sequence ID" value="SMF13320.1"/>
    <property type="molecule type" value="Genomic_DNA"/>
</dbReference>
<proteinExistence type="predicted"/>
<keyword evidence="2" id="KW-1185">Reference proteome</keyword>
<dbReference type="STRING" id="1123014.SAMN02745746_01467"/>
<evidence type="ECO:0000313" key="1">
    <source>
        <dbReference type="EMBL" id="SMF13320.1"/>
    </source>
</evidence>
<gene>
    <name evidence="1" type="ORF">SAMN02745746_01467</name>
</gene>
<reference evidence="2" key="1">
    <citation type="submission" date="2017-04" db="EMBL/GenBank/DDBJ databases">
        <authorList>
            <person name="Varghese N."/>
            <person name="Submissions S."/>
        </authorList>
    </citation>
    <scope>NUCLEOTIDE SEQUENCE [LARGE SCALE GENOMIC DNA]</scope>
    <source>
        <strain evidence="2">DSM 22618</strain>
    </source>
</reference>